<accession>A0A4Q0VY41</accession>
<protein>
    <submittedName>
        <fullName evidence="1">Uncharacterized protein</fullName>
    </submittedName>
</protein>
<keyword evidence="2" id="KW-1185">Reference proteome</keyword>
<comment type="caution">
    <text evidence="1">The sequence shown here is derived from an EMBL/GenBank/DDBJ whole genome shotgun (WGS) entry which is preliminary data.</text>
</comment>
<dbReference type="EMBL" id="QOUX01000001">
    <property type="protein sequence ID" value="RXJ04106.1"/>
    <property type="molecule type" value="Genomic_DNA"/>
</dbReference>
<dbReference type="Proteomes" id="UP000290649">
    <property type="component" value="Unassembled WGS sequence"/>
</dbReference>
<gene>
    <name evidence="1" type="ORF">DS745_01600</name>
</gene>
<proteinExistence type="predicted"/>
<reference evidence="1 2" key="1">
    <citation type="journal article" date="2019" name="Int. J. Syst. Evol. Microbiol.">
        <title>Anaerobacillus alkaliphilus sp. nov., a novel alkaliphilic and moderately halophilic bacterium.</title>
        <authorList>
            <person name="Borsodi A.K."/>
            <person name="Aszalos J.M."/>
            <person name="Bihari P."/>
            <person name="Nagy I."/>
            <person name="Schumann P."/>
            <person name="Sproer C."/>
            <person name="Kovacs A.L."/>
            <person name="Boka K."/>
            <person name="Dobosy P."/>
            <person name="Ovari M."/>
            <person name="Szili-Kovacs T."/>
            <person name="Toth E."/>
        </authorList>
    </citation>
    <scope>NUCLEOTIDE SEQUENCE [LARGE SCALE GENOMIC DNA]</scope>
    <source>
        <strain evidence="1 2">B16-10</strain>
    </source>
</reference>
<name>A0A4Q0VY41_9BACI</name>
<sequence length="62" mass="7460">MRLEEIIQVIMLTQDANKIGWDFKIENNTLKAIDRNFEEDDVVFKNENQLLEWLEDQFDAET</sequence>
<evidence type="ECO:0000313" key="2">
    <source>
        <dbReference type="Proteomes" id="UP000290649"/>
    </source>
</evidence>
<dbReference type="AlphaFoldDB" id="A0A4Q0VY41"/>
<evidence type="ECO:0000313" key="1">
    <source>
        <dbReference type="EMBL" id="RXJ04106.1"/>
    </source>
</evidence>
<dbReference type="OrthoDB" id="2970341at2"/>
<dbReference type="RefSeq" id="WP_129076454.1">
    <property type="nucleotide sequence ID" value="NZ_QOUX01000001.1"/>
</dbReference>
<organism evidence="1 2">
    <name type="scientific">Anaerobacillus alkaliphilus</name>
    <dbReference type="NCBI Taxonomy" id="1548597"/>
    <lineage>
        <taxon>Bacteria</taxon>
        <taxon>Bacillati</taxon>
        <taxon>Bacillota</taxon>
        <taxon>Bacilli</taxon>
        <taxon>Bacillales</taxon>
        <taxon>Bacillaceae</taxon>
        <taxon>Anaerobacillus</taxon>
    </lineage>
</organism>